<evidence type="ECO:0000259" key="1">
    <source>
        <dbReference type="PROSITE" id="PS50994"/>
    </source>
</evidence>
<dbReference type="Pfam" id="PF13683">
    <property type="entry name" value="rve_3"/>
    <property type="match status" value="1"/>
</dbReference>
<dbReference type="PANTHER" id="PTHR35004">
    <property type="entry name" value="TRANSPOSASE RV3428C-RELATED"/>
    <property type="match status" value="1"/>
</dbReference>
<sequence>MPWNVKDTMNLRQEFVSLATAQDLPFSELCRRFGISRQTGYKWLDRHKAQGVQGLADQSRRPHHSPTRSPQHVVEVVLELRRQYGWGGRKIERRLRDLGHAQVPAPATITGILRRHGLLQPNECAQRQHWHRFEHEHPNSLWQMDFKGEFQTLESGRCMPLTVIDDHSRFNIVLAACARTTTQVVQGELAQAFRCYGLPSRINTDNGAPWGSPSAPGQLTELAVWLIRLGIHVSYSRPYHPQTNGKDERFHRSLKAEVLARHAFITHAHVQQELQRWRHVYNTQRPHEALGMATPITRYRPSARAMPDRLPELQYGPGDEVLRVNSNGVVRLHGRALRLSIALKGLDVAARPKDGEDGVIELWFAHHRLTELDLKTVKT</sequence>
<dbReference type="PROSITE" id="PS50994">
    <property type="entry name" value="INTEGRASE"/>
    <property type="match status" value="1"/>
</dbReference>
<dbReference type="NCBIfam" id="NF033577">
    <property type="entry name" value="transpos_IS481"/>
    <property type="match status" value="1"/>
</dbReference>
<dbReference type="Proteomes" id="UP000237381">
    <property type="component" value="Unassembled WGS sequence"/>
</dbReference>
<comment type="caution">
    <text evidence="2">The sequence shown here is derived from an EMBL/GenBank/DDBJ whole genome shotgun (WGS) entry which is preliminary data.</text>
</comment>
<dbReference type="InterPro" id="IPR047656">
    <property type="entry name" value="IS481-like_transpos"/>
</dbReference>
<evidence type="ECO:0000313" key="2">
    <source>
        <dbReference type="EMBL" id="POR45053.1"/>
    </source>
</evidence>
<dbReference type="InterPro" id="IPR012337">
    <property type="entry name" value="RNaseH-like_sf"/>
</dbReference>
<accession>A0A2S4LRG6</accession>
<evidence type="ECO:0000313" key="3">
    <source>
        <dbReference type="Proteomes" id="UP000237381"/>
    </source>
</evidence>
<dbReference type="InterPro" id="IPR058913">
    <property type="entry name" value="Integrase_dom_put"/>
</dbReference>
<dbReference type="GO" id="GO:0003676">
    <property type="term" value="F:nucleic acid binding"/>
    <property type="evidence" value="ECO:0007669"/>
    <property type="project" value="InterPro"/>
</dbReference>
<name>A0A2S4LRG6_9BURK</name>
<dbReference type="OrthoDB" id="5414302at2"/>
<dbReference type="Pfam" id="PF24764">
    <property type="entry name" value="rva_4"/>
    <property type="match status" value="1"/>
</dbReference>
<gene>
    <name evidence="2" type="ORF">B0G62_1531</name>
</gene>
<dbReference type="GO" id="GO:0015074">
    <property type="term" value="P:DNA integration"/>
    <property type="evidence" value="ECO:0007669"/>
    <property type="project" value="InterPro"/>
</dbReference>
<dbReference type="EMBL" id="PQGA01000053">
    <property type="protein sequence ID" value="POR45053.1"/>
    <property type="molecule type" value="Genomic_DNA"/>
</dbReference>
<dbReference type="SUPFAM" id="SSF46689">
    <property type="entry name" value="Homeodomain-like"/>
    <property type="match status" value="1"/>
</dbReference>
<dbReference type="RefSeq" id="WP_103707978.1">
    <property type="nucleotide sequence ID" value="NZ_PQGA01000053.1"/>
</dbReference>
<proteinExistence type="predicted"/>
<dbReference type="InterPro" id="IPR036397">
    <property type="entry name" value="RNaseH_sf"/>
</dbReference>
<keyword evidence="3" id="KW-1185">Reference proteome</keyword>
<feature type="domain" description="Integrase catalytic" evidence="1">
    <location>
        <begin position="134"/>
        <end position="303"/>
    </location>
</feature>
<reference evidence="2 3" key="1">
    <citation type="submission" date="2018-01" db="EMBL/GenBank/DDBJ databases">
        <title>Genomic Encyclopedia of Type Strains, Phase III (KMG-III): the genomes of soil and plant-associated and newly described type strains.</title>
        <authorList>
            <person name="Whitman W."/>
        </authorList>
    </citation>
    <scope>NUCLEOTIDE SEQUENCE [LARGE SCALE GENOMIC DNA]</scope>
    <source>
        <strain evidence="2 3">JCM 18070</strain>
    </source>
</reference>
<dbReference type="PANTHER" id="PTHR35004:SF6">
    <property type="entry name" value="TRANSPOSASE"/>
    <property type="match status" value="1"/>
</dbReference>
<dbReference type="InterPro" id="IPR009057">
    <property type="entry name" value="Homeodomain-like_sf"/>
</dbReference>
<dbReference type="AlphaFoldDB" id="A0A2S4LRG6"/>
<dbReference type="InterPro" id="IPR001584">
    <property type="entry name" value="Integrase_cat-core"/>
</dbReference>
<protein>
    <submittedName>
        <fullName evidence="2">Transposase InsO family protein</fullName>
    </submittedName>
</protein>
<dbReference type="SUPFAM" id="SSF53098">
    <property type="entry name" value="Ribonuclease H-like"/>
    <property type="match status" value="1"/>
</dbReference>
<dbReference type="Gene3D" id="3.30.420.10">
    <property type="entry name" value="Ribonuclease H-like superfamily/Ribonuclease H"/>
    <property type="match status" value="1"/>
</dbReference>
<organism evidence="2 3">
    <name type="scientific">Paraburkholderia eburnea</name>
    <dbReference type="NCBI Taxonomy" id="1189126"/>
    <lineage>
        <taxon>Bacteria</taxon>
        <taxon>Pseudomonadati</taxon>
        <taxon>Pseudomonadota</taxon>
        <taxon>Betaproteobacteria</taxon>
        <taxon>Burkholderiales</taxon>
        <taxon>Burkholderiaceae</taxon>
        <taxon>Paraburkholderia</taxon>
    </lineage>
</organism>
<dbReference type="Pfam" id="PF13565">
    <property type="entry name" value="HTH_32"/>
    <property type="match status" value="1"/>
</dbReference>